<protein>
    <submittedName>
        <fullName evidence="1">Predicted protein</fullName>
    </submittedName>
</protein>
<dbReference type="SUPFAM" id="SSF51735">
    <property type="entry name" value="NAD(P)-binding Rossmann-fold domains"/>
    <property type="match status" value="1"/>
</dbReference>
<dbReference type="Proteomes" id="UP000001194">
    <property type="component" value="Unassembled WGS sequence"/>
</dbReference>
<dbReference type="PANTHER" id="PTHR43245">
    <property type="entry name" value="BIFUNCTIONAL POLYMYXIN RESISTANCE PROTEIN ARNA"/>
    <property type="match status" value="1"/>
</dbReference>
<dbReference type="AlphaFoldDB" id="B0D3W3"/>
<dbReference type="GeneID" id="6074267"/>
<proteinExistence type="predicted"/>
<sequence length="415" mass="46292">MAEIPKKPTALIFGGLNTCSRALAALLVPINGDPLVSFLRIVDKYSVVPPTTYIGVEFPKILELPQVEYRQANLTVESTIQSIFDPPEGHTGFDYVFDFTGEVRHDRTEMIQINNTCKIAHMLGREAAKRKVKAYIRMQHPFYETQAKGTHDEKEDVKPVGTIGIWWHETLRVLASIEDLNLVILRIGFIYGPYTPFGVVASGINVAAVYGFMKKPMKSLWSPGKNANNTVHVDDIAGAAWASAEWMAPLGRAAANQLAGEELLFHNDKSKVKEVGEMPPHNTKPVAPLFNLVDDSESTLLSIGQTVTSFFGTTFEFFTLVESTVFKFMDDVDDINEQHVGAWTDMLMNSNPPITKTPLAAYMDKYALEKHVVAFNNAKIKAIMGYKLKQPQFNHDTIKEVVDKWKAEGSWPTLA</sequence>
<dbReference type="InterPro" id="IPR036291">
    <property type="entry name" value="NAD(P)-bd_dom_sf"/>
</dbReference>
<keyword evidence="2" id="KW-1185">Reference proteome</keyword>
<dbReference type="HOGENOM" id="CLU_045030_0_0_1"/>
<dbReference type="OrthoDB" id="16464at2759"/>
<dbReference type="Gene3D" id="3.40.50.720">
    <property type="entry name" value="NAD(P)-binding Rossmann-like Domain"/>
    <property type="match status" value="1"/>
</dbReference>
<dbReference type="PANTHER" id="PTHR43245:SF11">
    <property type="entry name" value="LD23561P"/>
    <property type="match status" value="1"/>
</dbReference>
<gene>
    <name evidence="1" type="ORF">LACBIDRAFT_316079</name>
</gene>
<name>B0D3W3_LACBS</name>
<dbReference type="KEGG" id="lbc:LACBIDRAFT_316079"/>
<evidence type="ECO:0000313" key="1">
    <source>
        <dbReference type="EMBL" id="EDR11338.1"/>
    </source>
</evidence>
<dbReference type="EMBL" id="DS547096">
    <property type="protein sequence ID" value="EDR11338.1"/>
    <property type="molecule type" value="Genomic_DNA"/>
</dbReference>
<dbReference type="RefSeq" id="XP_001878639.1">
    <property type="nucleotide sequence ID" value="XM_001878604.1"/>
</dbReference>
<evidence type="ECO:0000313" key="2">
    <source>
        <dbReference type="Proteomes" id="UP000001194"/>
    </source>
</evidence>
<organism evidence="2">
    <name type="scientific">Laccaria bicolor (strain S238N-H82 / ATCC MYA-4686)</name>
    <name type="common">Bicoloured deceiver</name>
    <name type="synonym">Laccaria laccata var. bicolor</name>
    <dbReference type="NCBI Taxonomy" id="486041"/>
    <lineage>
        <taxon>Eukaryota</taxon>
        <taxon>Fungi</taxon>
        <taxon>Dikarya</taxon>
        <taxon>Basidiomycota</taxon>
        <taxon>Agaricomycotina</taxon>
        <taxon>Agaricomycetes</taxon>
        <taxon>Agaricomycetidae</taxon>
        <taxon>Agaricales</taxon>
        <taxon>Agaricineae</taxon>
        <taxon>Hydnangiaceae</taxon>
        <taxon>Laccaria</taxon>
    </lineage>
</organism>
<dbReference type="InterPro" id="IPR050177">
    <property type="entry name" value="Lipid_A_modif_metabolic_enz"/>
</dbReference>
<accession>B0D3W3</accession>
<reference evidence="1 2" key="1">
    <citation type="journal article" date="2008" name="Nature">
        <title>The genome of Laccaria bicolor provides insights into mycorrhizal symbiosis.</title>
        <authorList>
            <person name="Martin F."/>
            <person name="Aerts A."/>
            <person name="Ahren D."/>
            <person name="Brun A."/>
            <person name="Danchin E.G.J."/>
            <person name="Duchaussoy F."/>
            <person name="Gibon J."/>
            <person name="Kohler A."/>
            <person name="Lindquist E."/>
            <person name="Pereda V."/>
            <person name="Salamov A."/>
            <person name="Shapiro H.J."/>
            <person name="Wuyts J."/>
            <person name="Blaudez D."/>
            <person name="Buee M."/>
            <person name="Brokstein P."/>
            <person name="Canbaeck B."/>
            <person name="Cohen D."/>
            <person name="Courty P.E."/>
            <person name="Coutinho P.M."/>
            <person name="Delaruelle C."/>
            <person name="Detter J.C."/>
            <person name="Deveau A."/>
            <person name="DiFazio S."/>
            <person name="Duplessis S."/>
            <person name="Fraissinet-Tachet L."/>
            <person name="Lucic E."/>
            <person name="Frey-Klett P."/>
            <person name="Fourrey C."/>
            <person name="Feussner I."/>
            <person name="Gay G."/>
            <person name="Grimwood J."/>
            <person name="Hoegger P.J."/>
            <person name="Jain P."/>
            <person name="Kilaru S."/>
            <person name="Labbe J."/>
            <person name="Lin Y.C."/>
            <person name="Legue V."/>
            <person name="Le Tacon F."/>
            <person name="Marmeisse R."/>
            <person name="Melayah D."/>
            <person name="Montanini B."/>
            <person name="Muratet M."/>
            <person name="Nehls U."/>
            <person name="Niculita-Hirzel H."/>
            <person name="Oudot-Le Secq M.P."/>
            <person name="Peter M."/>
            <person name="Quesneville H."/>
            <person name="Rajashekar B."/>
            <person name="Reich M."/>
            <person name="Rouhier N."/>
            <person name="Schmutz J."/>
            <person name="Yin T."/>
            <person name="Chalot M."/>
            <person name="Henrissat B."/>
            <person name="Kuees U."/>
            <person name="Lucas S."/>
            <person name="Van de Peer Y."/>
            <person name="Podila G.K."/>
            <person name="Polle A."/>
            <person name="Pukkila P.J."/>
            <person name="Richardson P.M."/>
            <person name="Rouze P."/>
            <person name="Sanders I.R."/>
            <person name="Stajich J.E."/>
            <person name="Tunlid A."/>
            <person name="Tuskan G."/>
            <person name="Grigoriev I.V."/>
        </authorList>
    </citation>
    <scope>NUCLEOTIDE SEQUENCE [LARGE SCALE GENOMIC DNA]</scope>
    <source>
        <strain evidence="2">S238N-H82 / ATCC MYA-4686</strain>
    </source>
</reference>
<dbReference type="InParanoid" id="B0D3W3"/>
<dbReference type="STRING" id="486041.B0D3W3"/>